<dbReference type="AlphaFoldDB" id="A0A1U7IYT7"/>
<reference evidence="2 3" key="1">
    <citation type="submission" date="2016-11" db="EMBL/GenBank/DDBJ databases">
        <title>Draft Genome Sequences of Nine Cyanobacterial Strains from Diverse Habitats.</title>
        <authorList>
            <person name="Zhu T."/>
            <person name="Hou S."/>
            <person name="Lu X."/>
            <person name="Hess W.R."/>
        </authorList>
    </citation>
    <scope>NUCLEOTIDE SEQUENCE [LARGE SCALE GENOMIC DNA]</scope>
    <source>
        <strain evidence="2 3">NIES-30</strain>
    </source>
</reference>
<evidence type="ECO:0000256" key="1">
    <source>
        <dbReference type="SAM" id="Phobius"/>
    </source>
</evidence>
<accession>A0A1U7IYT7</accession>
<keyword evidence="1" id="KW-0812">Transmembrane</keyword>
<feature type="transmembrane region" description="Helical" evidence="1">
    <location>
        <begin position="159"/>
        <end position="181"/>
    </location>
</feature>
<keyword evidence="3" id="KW-1185">Reference proteome</keyword>
<keyword evidence="1" id="KW-0472">Membrane</keyword>
<dbReference type="RefSeq" id="WP_073610851.1">
    <property type="nucleotide sequence ID" value="NZ_MRCG01000026.1"/>
</dbReference>
<evidence type="ECO:0000313" key="2">
    <source>
        <dbReference type="EMBL" id="OKH44065.1"/>
    </source>
</evidence>
<dbReference type="OrthoDB" id="565087at2"/>
<feature type="transmembrane region" description="Helical" evidence="1">
    <location>
        <begin position="134"/>
        <end position="152"/>
    </location>
</feature>
<name>A0A1U7IYT7_9CYAN</name>
<dbReference type="Proteomes" id="UP000185557">
    <property type="component" value="Unassembled WGS sequence"/>
</dbReference>
<evidence type="ECO:0008006" key="4">
    <source>
        <dbReference type="Google" id="ProtNLM"/>
    </source>
</evidence>
<comment type="caution">
    <text evidence="2">The sequence shown here is derived from an EMBL/GenBank/DDBJ whole genome shotgun (WGS) entry which is preliminary data.</text>
</comment>
<dbReference type="STRING" id="549789.NIES30_23320"/>
<protein>
    <recommendedName>
        <fullName evidence="4">Yip1 domain-containing protein</fullName>
    </recommendedName>
</protein>
<feature type="transmembrane region" description="Helical" evidence="1">
    <location>
        <begin position="37"/>
        <end position="60"/>
    </location>
</feature>
<sequence length="187" mass="19913">MGQRHSSKGLRQVLADALTLNQDFYEHSHRYPKAARFARGIVGLAALSHGLGSGLILLLYRPSLPQLAAGVLINTLAVLAGYYLWTYALWKLNTWLAPSAPPYRELLIPVGFAYSPQILNLLTVIPLLGRPITLALAGWTLLGAIAAVRAGLNIGLLKAALLAGVGFTLVQVGIGLVQAGVQNWVAS</sequence>
<gene>
    <name evidence="2" type="ORF">NIES30_23320</name>
</gene>
<feature type="transmembrane region" description="Helical" evidence="1">
    <location>
        <begin position="106"/>
        <end position="128"/>
    </location>
</feature>
<feature type="transmembrane region" description="Helical" evidence="1">
    <location>
        <begin position="66"/>
        <end position="85"/>
    </location>
</feature>
<evidence type="ECO:0000313" key="3">
    <source>
        <dbReference type="Proteomes" id="UP000185557"/>
    </source>
</evidence>
<dbReference type="EMBL" id="MRCG01000026">
    <property type="protein sequence ID" value="OKH44065.1"/>
    <property type="molecule type" value="Genomic_DNA"/>
</dbReference>
<organism evidence="2 3">
    <name type="scientific">Phormidium tenue NIES-30</name>
    <dbReference type="NCBI Taxonomy" id="549789"/>
    <lineage>
        <taxon>Bacteria</taxon>
        <taxon>Bacillati</taxon>
        <taxon>Cyanobacteriota</taxon>
        <taxon>Cyanophyceae</taxon>
        <taxon>Oscillatoriophycideae</taxon>
        <taxon>Oscillatoriales</taxon>
        <taxon>Oscillatoriaceae</taxon>
        <taxon>Phormidium</taxon>
    </lineage>
</organism>
<keyword evidence="1" id="KW-1133">Transmembrane helix</keyword>
<proteinExistence type="predicted"/>